<feature type="transmembrane region" description="Helical" evidence="1">
    <location>
        <begin position="12"/>
        <end position="28"/>
    </location>
</feature>
<dbReference type="EMBL" id="JACIDK010000005">
    <property type="protein sequence ID" value="MBB3892535.1"/>
    <property type="molecule type" value="Genomic_DNA"/>
</dbReference>
<protein>
    <submittedName>
        <fullName evidence="3">Peptidoglycan/LPS O-acetylase OafA/YrhL</fullName>
    </submittedName>
</protein>
<accession>A0A840A0V3</accession>
<dbReference type="GO" id="GO:0000271">
    <property type="term" value="P:polysaccharide biosynthetic process"/>
    <property type="evidence" value="ECO:0007669"/>
    <property type="project" value="TreeGrafter"/>
</dbReference>
<evidence type="ECO:0000313" key="4">
    <source>
        <dbReference type="Proteomes" id="UP000530564"/>
    </source>
</evidence>
<feature type="domain" description="Acyltransferase 3" evidence="2">
    <location>
        <begin position="10"/>
        <end position="337"/>
    </location>
</feature>
<keyword evidence="1" id="KW-0812">Transmembrane</keyword>
<keyword evidence="4" id="KW-1185">Reference proteome</keyword>
<keyword evidence="1" id="KW-1133">Transmembrane helix</keyword>
<dbReference type="PANTHER" id="PTHR23028:SF131">
    <property type="entry name" value="BLR2367 PROTEIN"/>
    <property type="match status" value="1"/>
</dbReference>
<evidence type="ECO:0000256" key="1">
    <source>
        <dbReference type="SAM" id="Phobius"/>
    </source>
</evidence>
<dbReference type="AlphaFoldDB" id="A0A840A0V3"/>
<dbReference type="RefSeq" id="WP_183775081.1">
    <property type="nucleotide sequence ID" value="NZ_JACIDK010000005.1"/>
</dbReference>
<feature type="transmembrane region" description="Helical" evidence="1">
    <location>
        <begin position="321"/>
        <end position="341"/>
    </location>
</feature>
<dbReference type="PANTHER" id="PTHR23028">
    <property type="entry name" value="ACETYLTRANSFERASE"/>
    <property type="match status" value="1"/>
</dbReference>
<feature type="transmembrane region" description="Helical" evidence="1">
    <location>
        <begin position="84"/>
        <end position="109"/>
    </location>
</feature>
<feature type="transmembrane region" description="Helical" evidence="1">
    <location>
        <begin position="169"/>
        <end position="186"/>
    </location>
</feature>
<dbReference type="GO" id="GO:0016747">
    <property type="term" value="F:acyltransferase activity, transferring groups other than amino-acyl groups"/>
    <property type="evidence" value="ECO:0007669"/>
    <property type="project" value="InterPro"/>
</dbReference>
<name>A0A840A0V3_9CAUL</name>
<dbReference type="InterPro" id="IPR002656">
    <property type="entry name" value="Acyl_transf_3_dom"/>
</dbReference>
<dbReference type="Pfam" id="PF01757">
    <property type="entry name" value="Acyl_transf_3"/>
    <property type="match status" value="1"/>
</dbReference>
<feature type="transmembrane region" description="Helical" evidence="1">
    <location>
        <begin position="282"/>
        <end position="301"/>
    </location>
</feature>
<feature type="transmembrane region" description="Helical" evidence="1">
    <location>
        <begin position="43"/>
        <end position="63"/>
    </location>
</feature>
<sequence>MNDASNIRQLTSLRFFAAFWVVLFHYWPKLDFDAAIPLFVQKGYLGVELFFVLSGFILCHVYRTSLEEGRFRYGSFLWNRLARVYPLHLATLVGMIVLALGAQAAGFGIDSNILSWESLPANLLLVQAWGLAPQAAFNHPSWSISAEWFAYLTFPLFAWGALALKDRPLVALGLAIGFLAALYAAFQHLAGFPLTQATIQWGALRIVPCFAYGCALHALWRARPSQNRRSALVGAVASTLAVLILAAIAAPDAVIVTALGAVIFFLARMAQTGSETFGNAQLVYLGEISYSVYMVCVPWKIVFVNAASKVFELNDERLPLWLWLVFLGGVVPLAAASYHLIEKPARARMKLWAEAWEARRPSTAGA</sequence>
<evidence type="ECO:0000259" key="2">
    <source>
        <dbReference type="Pfam" id="PF01757"/>
    </source>
</evidence>
<gene>
    <name evidence="3" type="ORF">GGQ61_003271</name>
</gene>
<organism evidence="3 4">
    <name type="scientific">Phenylobacterium haematophilum</name>
    <dbReference type="NCBI Taxonomy" id="98513"/>
    <lineage>
        <taxon>Bacteria</taxon>
        <taxon>Pseudomonadati</taxon>
        <taxon>Pseudomonadota</taxon>
        <taxon>Alphaproteobacteria</taxon>
        <taxon>Caulobacterales</taxon>
        <taxon>Caulobacteraceae</taxon>
        <taxon>Phenylobacterium</taxon>
    </lineage>
</organism>
<dbReference type="GO" id="GO:0016020">
    <property type="term" value="C:membrane"/>
    <property type="evidence" value="ECO:0007669"/>
    <property type="project" value="TreeGrafter"/>
</dbReference>
<reference evidence="3 4" key="1">
    <citation type="submission" date="2020-08" db="EMBL/GenBank/DDBJ databases">
        <title>Genomic Encyclopedia of Type Strains, Phase IV (KMG-IV): sequencing the most valuable type-strain genomes for metagenomic binning, comparative biology and taxonomic classification.</title>
        <authorList>
            <person name="Goeker M."/>
        </authorList>
    </citation>
    <scope>NUCLEOTIDE SEQUENCE [LARGE SCALE GENOMIC DNA]</scope>
    <source>
        <strain evidence="3 4">DSM 21793</strain>
    </source>
</reference>
<keyword evidence="1" id="KW-0472">Membrane</keyword>
<feature type="transmembrane region" description="Helical" evidence="1">
    <location>
        <begin position="254"/>
        <end position="270"/>
    </location>
</feature>
<feature type="transmembrane region" description="Helical" evidence="1">
    <location>
        <begin position="231"/>
        <end position="248"/>
    </location>
</feature>
<evidence type="ECO:0000313" key="3">
    <source>
        <dbReference type="EMBL" id="MBB3892535.1"/>
    </source>
</evidence>
<feature type="transmembrane region" description="Helical" evidence="1">
    <location>
        <begin position="148"/>
        <end position="164"/>
    </location>
</feature>
<dbReference type="Proteomes" id="UP000530564">
    <property type="component" value="Unassembled WGS sequence"/>
</dbReference>
<feature type="transmembrane region" description="Helical" evidence="1">
    <location>
        <begin position="198"/>
        <end position="219"/>
    </location>
</feature>
<comment type="caution">
    <text evidence="3">The sequence shown here is derived from an EMBL/GenBank/DDBJ whole genome shotgun (WGS) entry which is preliminary data.</text>
</comment>
<dbReference type="InterPro" id="IPR050879">
    <property type="entry name" value="Acyltransferase_3"/>
</dbReference>
<proteinExistence type="predicted"/>